<dbReference type="InterPro" id="IPR006474">
    <property type="entry name" value="Helicase_Cas3_CRISPR-ass_core"/>
</dbReference>
<accession>A0A0L6U1K9</accession>
<dbReference type="AlphaFoldDB" id="A0A0L6U1K9"/>
<dbReference type="Pfam" id="PF00270">
    <property type="entry name" value="DEAD"/>
    <property type="match status" value="1"/>
</dbReference>
<evidence type="ECO:0000256" key="8">
    <source>
        <dbReference type="ARBA" id="ARBA00022840"/>
    </source>
</evidence>
<proteinExistence type="inferred from homology"/>
<dbReference type="InterPro" id="IPR027417">
    <property type="entry name" value="P-loop_NTPase"/>
</dbReference>
<feature type="domain" description="Helicase C-terminal" evidence="11">
    <location>
        <begin position="551"/>
        <end position="718"/>
    </location>
</feature>
<dbReference type="Pfam" id="PF22590">
    <property type="entry name" value="Cas3-like_C_2"/>
    <property type="match status" value="1"/>
</dbReference>
<dbReference type="Gene3D" id="3.40.50.300">
    <property type="entry name" value="P-loop containing nucleotide triphosphate hydrolases"/>
    <property type="match status" value="2"/>
</dbReference>
<keyword evidence="7" id="KW-0347">Helicase</keyword>
<name>A0A0L6U1K9_9FIRM</name>
<keyword evidence="4" id="KW-0479">Metal-binding</keyword>
<evidence type="ECO:0000256" key="9">
    <source>
        <dbReference type="ARBA" id="ARBA00023118"/>
    </source>
</evidence>
<dbReference type="GO" id="GO:0004518">
    <property type="term" value="F:nuclease activity"/>
    <property type="evidence" value="ECO:0007669"/>
    <property type="project" value="UniProtKB-KW"/>
</dbReference>
<protein>
    <recommendedName>
        <fullName evidence="15">CRISPR-associated protein Cas3</fullName>
    </recommendedName>
</protein>
<dbReference type="PROSITE" id="PS51192">
    <property type="entry name" value="HELICASE_ATP_BIND_1"/>
    <property type="match status" value="1"/>
</dbReference>
<evidence type="ECO:0000259" key="12">
    <source>
        <dbReference type="PROSITE" id="PS51643"/>
    </source>
</evidence>
<gene>
    <name evidence="13" type="ORF">AKG39_07070</name>
</gene>
<dbReference type="GO" id="GO:0003676">
    <property type="term" value="F:nucleic acid binding"/>
    <property type="evidence" value="ECO:0007669"/>
    <property type="project" value="InterPro"/>
</dbReference>
<evidence type="ECO:0000256" key="6">
    <source>
        <dbReference type="ARBA" id="ARBA00022801"/>
    </source>
</evidence>
<dbReference type="GO" id="GO:0046872">
    <property type="term" value="F:metal ion binding"/>
    <property type="evidence" value="ECO:0007669"/>
    <property type="project" value="UniProtKB-KW"/>
</dbReference>
<keyword evidence="6" id="KW-0378">Hydrolase</keyword>
<dbReference type="SMART" id="SM00487">
    <property type="entry name" value="DEXDc"/>
    <property type="match status" value="1"/>
</dbReference>
<evidence type="ECO:0000256" key="7">
    <source>
        <dbReference type="ARBA" id="ARBA00022806"/>
    </source>
</evidence>
<evidence type="ECO:0000313" key="13">
    <source>
        <dbReference type="EMBL" id="KNZ42388.1"/>
    </source>
</evidence>
<dbReference type="Gene3D" id="1.10.3210.30">
    <property type="match status" value="1"/>
</dbReference>
<dbReference type="EMBL" id="LGYO01000015">
    <property type="protein sequence ID" value="KNZ42388.1"/>
    <property type="molecule type" value="Genomic_DNA"/>
</dbReference>
<dbReference type="InterPro" id="IPR014001">
    <property type="entry name" value="Helicase_ATP-bd"/>
</dbReference>
<sequence>MYFDQIPLFNFKENFNTTAPFHAHLSEDRHGNIKSELLEEHIDLTMSYFAKLCAEKNLDPIFHHFEIQLVGDLSDPAKALWQELLYNAIYAHDLGKTNPNFQCQKMKNHAHQATLSKNTNHSYFSALIYANHYLNKVFVFKGKEQRILFFTLVFNAYIISKHHGYLSNFPDFLEKIDQDLVNEKPDDCIFYMEPFHGILKKPGIIEQSHHKILTDLKRNELWKSIPWIIYGRFLFGLLVSCDFYATSDFMNGPIQNFGTLNDISNYLTAFNQSPITQNIHKHQLSKDRTIVSPFGKDDINTLRSELFLEAEENLLKNSNESLFFFEAPTGSGKTNTSINLALKLLESDSRLNKITYVFPFNTLVEQTKSSLISAFNADPIIADAITVVNGITSIKALTTPGSDYPDGELYESDKELRTDYEQSLLARQFLHYPMVLTTHVNFFNTLFGTDRESVFPLAHLANSVIIMDEIQSYPNHLWKEIILFLQDYAQLLNMRIIIMSATLPDLGQLSLDDAPSVPRLIKDPQRYYQHPLFKDRVSLDFSLLKYDRETILDKLLDKIIETSLALENNPDFIGFENKVLIEFIRKSTALDFFARLNDKLSSRGINREVLCMTGDDNKAERKRIIEKVRTGKNLILVATQVIEAGVDIDMDMGFKDISLFDAEEQFLGRINRSCKKKGAKVFFFNYDPADLLYRNDFRKQEHLTIQDQTMWNLLENKNFTAFYDIILKEINASKQAYNESNIENFARETLWNFNYFELQKHMKLIDDNRQEISLFICGDPVEIEGILIDSDALWNDYIDLLKDNSIGYAEKRVRLSNFSEKMDYFIYQISMPNYSFDNQGQIGDLYRCERDEAFFPNGKFDRNAFRAHHENNLFL</sequence>
<evidence type="ECO:0000256" key="4">
    <source>
        <dbReference type="ARBA" id="ARBA00022723"/>
    </source>
</evidence>
<dbReference type="PATRIC" id="fig|52689.4.peg.522"/>
<comment type="caution">
    <text evidence="13">The sequence shown here is derived from an EMBL/GenBank/DDBJ whole genome shotgun (WGS) entry which is preliminary data.</text>
</comment>
<reference evidence="14" key="1">
    <citation type="submission" date="2015-07" db="EMBL/GenBank/DDBJ databases">
        <title>Draft genome sequence of Acetobacterium bakii DSM 8293, a potential psychrophilic chemical producer through syngas fermentation.</title>
        <authorList>
            <person name="Song Y."/>
            <person name="Hwang S."/>
            <person name="Cho B.-K."/>
        </authorList>
    </citation>
    <scope>NUCLEOTIDE SEQUENCE [LARGE SCALE GENOMIC DNA]</scope>
    <source>
        <strain evidence="14">DSM 8239</strain>
    </source>
</reference>
<dbReference type="RefSeq" id="WP_050739679.1">
    <property type="nucleotide sequence ID" value="NZ_LGYO01000015.1"/>
</dbReference>
<dbReference type="InterPro" id="IPR001650">
    <property type="entry name" value="Helicase_C-like"/>
</dbReference>
<organism evidence="13 14">
    <name type="scientific">Acetobacterium bakii</name>
    <dbReference type="NCBI Taxonomy" id="52689"/>
    <lineage>
        <taxon>Bacteria</taxon>
        <taxon>Bacillati</taxon>
        <taxon>Bacillota</taxon>
        <taxon>Clostridia</taxon>
        <taxon>Eubacteriales</taxon>
        <taxon>Eubacteriaceae</taxon>
        <taxon>Acetobacterium</taxon>
    </lineage>
</organism>
<evidence type="ECO:0000256" key="1">
    <source>
        <dbReference type="ARBA" id="ARBA00006847"/>
    </source>
</evidence>
<dbReference type="GO" id="GO:0016787">
    <property type="term" value="F:hydrolase activity"/>
    <property type="evidence" value="ECO:0007669"/>
    <property type="project" value="UniProtKB-KW"/>
</dbReference>
<feature type="domain" description="HD Cas3-type" evidence="12">
    <location>
        <begin position="31"/>
        <end position="244"/>
    </location>
</feature>
<comment type="similarity">
    <text evidence="2">In the central section; belongs to the CRISPR-associated helicase Cas3 family.</text>
</comment>
<dbReference type="PROSITE" id="PS51194">
    <property type="entry name" value="HELICASE_CTER"/>
    <property type="match status" value="1"/>
</dbReference>
<dbReference type="InterPro" id="IPR011545">
    <property type="entry name" value="DEAD/DEAH_box_helicase_dom"/>
</dbReference>
<dbReference type="Pfam" id="PF18019">
    <property type="entry name" value="Cas3_HD"/>
    <property type="match status" value="1"/>
</dbReference>
<keyword evidence="8" id="KW-0067">ATP-binding</keyword>
<dbReference type="GO" id="GO:0051607">
    <property type="term" value="P:defense response to virus"/>
    <property type="evidence" value="ECO:0007669"/>
    <property type="project" value="UniProtKB-KW"/>
</dbReference>
<evidence type="ECO:0000313" key="14">
    <source>
        <dbReference type="Proteomes" id="UP000036873"/>
    </source>
</evidence>
<dbReference type="NCBIfam" id="TIGR01596">
    <property type="entry name" value="cas3_HD"/>
    <property type="match status" value="1"/>
</dbReference>
<dbReference type="InterPro" id="IPR054712">
    <property type="entry name" value="Cas3-like_dom"/>
</dbReference>
<evidence type="ECO:0008006" key="15">
    <source>
        <dbReference type="Google" id="ProtNLM"/>
    </source>
</evidence>
<feature type="domain" description="Helicase ATP-binding" evidence="10">
    <location>
        <begin position="314"/>
        <end position="521"/>
    </location>
</feature>
<keyword evidence="5" id="KW-0547">Nucleotide-binding</keyword>
<keyword evidence="3" id="KW-0540">Nuclease</keyword>
<dbReference type="STRING" id="52689.AKG39_07070"/>
<dbReference type="NCBIfam" id="TIGR01587">
    <property type="entry name" value="cas3_core"/>
    <property type="match status" value="1"/>
</dbReference>
<comment type="similarity">
    <text evidence="1">In the N-terminal section; belongs to the CRISPR-associated nuclease Cas3-HD family.</text>
</comment>
<evidence type="ECO:0000256" key="5">
    <source>
        <dbReference type="ARBA" id="ARBA00022741"/>
    </source>
</evidence>
<evidence type="ECO:0000256" key="2">
    <source>
        <dbReference type="ARBA" id="ARBA00009046"/>
    </source>
</evidence>
<dbReference type="GO" id="GO:0005524">
    <property type="term" value="F:ATP binding"/>
    <property type="evidence" value="ECO:0007669"/>
    <property type="project" value="UniProtKB-KW"/>
</dbReference>
<dbReference type="GO" id="GO:0004386">
    <property type="term" value="F:helicase activity"/>
    <property type="evidence" value="ECO:0007669"/>
    <property type="project" value="UniProtKB-KW"/>
</dbReference>
<dbReference type="InterPro" id="IPR006483">
    <property type="entry name" value="CRISPR-assoc_Cas3_HD"/>
</dbReference>
<dbReference type="InterPro" id="IPR038257">
    <property type="entry name" value="CRISPR-assoc_Cas3_HD_sf"/>
</dbReference>
<dbReference type="Proteomes" id="UP000036873">
    <property type="component" value="Unassembled WGS sequence"/>
</dbReference>
<dbReference type="CDD" id="cd09641">
    <property type="entry name" value="Cas3''_I"/>
    <property type="match status" value="1"/>
</dbReference>
<dbReference type="OrthoDB" id="9810236at2"/>
<evidence type="ECO:0000259" key="10">
    <source>
        <dbReference type="PROSITE" id="PS51192"/>
    </source>
</evidence>
<keyword evidence="9" id="KW-0051">Antiviral defense</keyword>
<evidence type="ECO:0000256" key="3">
    <source>
        <dbReference type="ARBA" id="ARBA00022722"/>
    </source>
</evidence>
<dbReference type="PROSITE" id="PS51643">
    <property type="entry name" value="HD_CAS3"/>
    <property type="match status" value="1"/>
</dbReference>
<keyword evidence="14" id="KW-1185">Reference proteome</keyword>
<evidence type="ECO:0000259" key="11">
    <source>
        <dbReference type="PROSITE" id="PS51194"/>
    </source>
</evidence>
<dbReference type="SUPFAM" id="SSF52540">
    <property type="entry name" value="P-loop containing nucleoside triphosphate hydrolases"/>
    <property type="match status" value="1"/>
</dbReference>
<dbReference type="SMART" id="SM00490">
    <property type="entry name" value="HELICc"/>
    <property type="match status" value="1"/>
</dbReference>